<dbReference type="InterPro" id="IPR053772">
    <property type="entry name" value="At1g61320/At1g61330-like"/>
</dbReference>
<dbReference type="SUPFAM" id="SSF81383">
    <property type="entry name" value="F-box domain"/>
    <property type="match status" value="1"/>
</dbReference>
<dbReference type="InterPro" id="IPR036047">
    <property type="entry name" value="F-box-like_dom_sf"/>
</dbReference>
<gene>
    <name evidence="3" type="ORF">RND81_06G182500</name>
</gene>
<dbReference type="EMBL" id="JBDFQZ010000006">
    <property type="protein sequence ID" value="KAK9715690.1"/>
    <property type="molecule type" value="Genomic_DNA"/>
</dbReference>
<keyword evidence="1" id="KW-0732">Signal</keyword>
<dbReference type="PANTHER" id="PTHR34145:SF68">
    <property type="entry name" value="FBD DOMAIN-CONTAINING PROTEIN"/>
    <property type="match status" value="1"/>
</dbReference>
<evidence type="ECO:0000256" key="1">
    <source>
        <dbReference type="SAM" id="SignalP"/>
    </source>
</evidence>
<organism evidence="3 4">
    <name type="scientific">Saponaria officinalis</name>
    <name type="common">Common soapwort</name>
    <name type="synonym">Lychnis saponaria</name>
    <dbReference type="NCBI Taxonomy" id="3572"/>
    <lineage>
        <taxon>Eukaryota</taxon>
        <taxon>Viridiplantae</taxon>
        <taxon>Streptophyta</taxon>
        <taxon>Embryophyta</taxon>
        <taxon>Tracheophyta</taxon>
        <taxon>Spermatophyta</taxon>
        <taxon>Magnoliopsida</taxon>
        <taxon>eudicotyledons</taxon>
        <taxon>Gunneridae</taxon>
        <taxon>Pentapetalae</taxon>
        <taxon>Caryophyllales</taxon>
        <taxon>Caryophyllaceae</taxon>
        <taxon>Caryophylleae</taxon>
        <taxon>Saponaria</taxon>
    </lineage>
</organism>
<dbReference type="Proteomes" id="UP001443914">
    <property type="component" value="Unassembled WGS sequence"/>
</dbReference>
<sequence length="501" mass="57591">MYIFYFLCLDVLMQCLGRSKKVKGGDPFTRLPDEVITSHILSRFTLEEGARYCILSRRWKKLWASTIGSKLTFAPELLRIDQRLKMDARGKRFDFSFLGLGKRFDFSRFSQAISRLRPMETVNSRIKRLRPSFERWISNVLQSYSMPELDELSVRFPFDSSNGDSIDTWVECALKKGITRLELDLFSWGELDVFWWREEPTPQYTFPKLEKLQGMLPNCVGLNLRDVRLKYVPVSADVIEFMVAHFPIERLSIERSPIHRLNIGGESVKLKCLELIKSAKYLRISASSLTSLKFSGRERRLLLEHVPRLSELSVDTEFCTTFLPSGLQHGGYISGLKRLELAMSEEVVSSSINYPLEFAATLNLEELQVEICGREDSCLLWPVVLLKAAPFLRKFSVKLSMSCIPEWKISGGLRNESTIQRLSRQTLVRNAAKQVLYHEYLKTVEVHNFIKEPNQSELVQHLLPILSLEQIVISLHSASPRKAEVIATWLPPTSIAKLIIL</sequence>
<name>A0AAW1KBV1_SAPOF</name>
<dbReference type="Pfam" id="PF23622">
    <property type="entry name" value="LRR_At1g61320_AtMIF1"/>
    <property type="match status" value="1"/>
</dbReference>
<feature type="signal peptide" evidence="1">
    <location>
        <begin position="1"/>
        <end position="17"/>
    </location>
</feature>
<evidence type="ECO:0000313" key="3">
    <source>
        <dbReference type="EMBL" id="KAK9715690.1"/>
    </source>
</evidence>
<evidence type="ECO:0000313" key="4">
    <source>
        <dbReference type="Proteomes" id="UP001443914"/>
    </source>
</evidence>
<dbReference type="AlphaFoldDB" id="A0AAW1KBV1"/>
<feature type="domain" description="At1g61320/AtMIF1 LRR" evidence="2">
    <location>
        <begin position="223"/>
        <end position="482"/>
    </location>
</feature>
<protein>
    <recommendedName>
        <fullName evidence="2">At1g61320/AtMIF1 LRR domain-containing protein</fullName>
    </recommendedName>
</protein>
<dbReference type="PANTHER" id="PTHR34145">
    <property type="entry name" value="OS02G0105600 PROTEIN"/>
    <property type="match status" value="1"/>
</dbReference>
<proteinExistence type="predicted"/>
<reference evidence="3" key="1">
    <citation type="submission" date="2024-03" db="EMBL/GenBank/DDBJ databases">
        <title>WGS assembly of Saponaria officinalis var. Norfolk2.</title>
        <authorList>
            <person name="Jenkins J."/>
            <person name="Shu S."/>
            <person name="Grimwood J."/>
            <person name="Barry K."/>
            <person name="Goodstein D."/>
            <person name="Schmutz J."/>
            <person name="Leebens-Mack J."/>
            <person name="Osbourn A."/>
        </authorList>
    </citation>
    <scope>NUCLEOTIDE SEQUENCE [LARGE SCALE GENOMIC DNA]</scope>
    <source>
        <strain evidence="3">JIC</strain>
    </source>
</reference>
<comment type="caution">
    <text evidence="3">The sequence shown here is derived from an EMBL/GenBank/DDBJ whole genome shotgun (WGS) entry which is preliminary data.</text>
</comment>
<feature type="chain" id="PRO_5043912247" description="At1g61320/AtMIF1 LRR domain-containing protein" evidence="1">
    <location>
        <begin position="18"/>
        <end position="501"/>
    </location>
</feature>
<accession>A0AAW1KBV1</accession>
<dbReference type="InterPro" id="IPR055357">
    <property type="entry name" value="LRR_At1g61320_AtMIF1"/>
</dbReference>
<evidence type="ECO:0000259" key="2">
    <source>
        <dbReference type="Pfam" id="PF23622"/>
    </source>
</evidence>
<keyword evidence="4" id="KW-1185">Reference proteome</keyword>